<feature type="domain" description="Pyrroline-5-carboxylate reductase catalytic N-terminal" evidence="6">
    <location>
        <begin position="52"/>
        <end position="139"/>
    </location>
</feature>
<sequence length="360" mass="40565">MKCKVSFPLCNLIYFFISMTTVLVSFLRQKEKKKEDVSAFPQASEDNHSLNFGIIGAGHIGNQLAKTFLQLGGISYKNIQISTRRPETLSEFHMVGVKCFYNNRQLVSWADVIFLCCLPSQLQHICSEIRDAIQNQCIIYSLVTGIPLTRLKQLLSFNSILRPQYKFVETDLFDIWLASRTVVEALNDPAVIQATCPCNPIREVVVNREWLAATFYAALNSYTMQGLTYAKTLLLFTDVCFPDDNTLLFCENFINPTFASSLAPDDSFPWFDLTTVQLKESPFGHLLATDKFFQDNIASLYCNMLAVRFSKTNEDSMAVPFKKPSLSALLLNPTKSLTWGFAATCKSKVVETSSTDSEET</sequence>
<organism evidence="7 8">
    <name type="scientific">Anolis carolinensis</name>
    <name type="common">Green anole</name>
    <name type="synonym">American chameleon</name>
    <dbReference type="NCBI Taxonomy" id="28377"/>
    <lineage>
        <taxon>Eukaryota</taxon>
        <taxon>Metazoa</taxon>
        <taxon>Chordata</taxon>
        <taxon>Craniata</taxon>
        <taxon>Vertebrata</taxon>
        <taxon>Euteleostomi</taxon>
        <taxon>Lepidosauria</taxon>
        <taxon>Squamata</taxon>
        <taxon>Bifurcata</taxon>
        <taxon>Unidentata</taxon>
        <taxon>Episquamata</taxon>
        <taxon>Toxicofera</taxon>
        <taxon>Iguania</taxon>
        <taxon>Dactyloidae</taxon>
        <taxon>Anolis</taxon>
    </lineage>
</organism>
<reference evidence="7 8" key="1">
    <citation type="submission" date="2009-12" db="EMBL/GenBank/DDBJ databases">
        <title>The Genome Sequence of Anolis carolinensis (Green Anole Lizard).</title>
        <authorList>
            <consortium name="The Genome Sequencing Platform"/>
            <person name="Di Palma F."/>
            <person name="Alfoldi J."/>
            <person name="Heiman D."/>
            <person name="Young S."/>
            <person name="Grabherr M."/>
            <person name="Johnson J."/>
            <person name="Lander E.S."/>
            <person name="Lindblad-Toh K."/>
        </authorList>
    </citation>
    <scope>NUCLEOTIDE SEQUENCE [LARGE SCALE GENOMIC DNA]</scope>
    <source>
        <strain evidence="7 8">JBL SC #1</strain>
    </source>
</reference>
<comment type="function">
    <text evidence="3">Probable oxidoreductase.</text>
</comment>
<dbReference type="HOGENOM" id="CLU_075978_0_0_1"/>
<evidence type="ECO:0000313" key="7">
    <source>
        <dbReference type="Ensembl" id="ENSACAP00000016935.3"/>
    </source>
</evidence>
<dbReference type="Pfam" id="PF03807">
    <property type="entry name" value="F420_oxidored"/>
    <property type="match status" value="1"/>
</dbReference>
<dbReference type="PANTHER" id="PTHR11645:SF58">
    <property type="entry name" value="NADP-DEPENDENT OXIDOREDUCTASE DOMAIN-CONTAINING PROTEIN 1"/>
    <property type="match status" value="1"/>
</dbReference>
<dbReference type="STRING" id="28377.ENSACAP00000016935"/>
<dbReference type="InterPro" id="IPR028939">
    <property type="entry name" value="P5C_Rdtase_cat_N"/>
</dbReference>
<dbReference type="GO" id="GO:0004735">
    <property type="term" value="F:pyrroline-5-carboxylate reductase activity"/>
    <property type="evidence" value="ECO:0000318"/>
    <property type="project" value="GO_Central"/>
</dbReference>
<evidence type="ECO:0000256" key="1">
    <source>
        <dbReference type="ARBA" id="ARBA00005525"/>
    </source>
</evidence>
<name>G1KTM6_ANOCA</name>
<reference evidence="7" key="3">
    <citation type="submission" date="2025-09" db="UniProtKB">
        <authorList>
            <consortium name="Ensembl"/>
        </authorList>
    </citation>
    <scope>IDENTIFICATION</scope>
</reference>
<dbReference type="Ensembl" id="ENSACAT00000017270.3">
    <property type="protein sequence ID" value="ENSACAP00000016935.3"/>
    <property type="gene ID" value="ENSACAG00000017211.3"/>
</dbReference>
<reference evidence="7" key="2">
    <citation type="submission" date="2025-08" db="UniProtKB">
        <authorList>
            <consortium name="Ensembl"/>
        </authorList>
    </citation>
    <scope>IDENTIFICATION</scope>
</reference>
<proteinExistence type="inferred from homology"/>
<dbReference type="FunFam" id="3.40.50.720:FF:000447">
    <property type="entry name" value="NADP dependent oxidoreductase domain containing 1"/>
    <property type="match status" value="1"/>
</dbReference>
<comment type="similarity">
    <text evidence="1">Belongs to the pyrroline-5-carboxylate reductase family.</text>
</comment>
<dbReference type="InParanoid" id="G1KTM6"/>
<protein>
    <recommendedName>
        <fullName evidence="4">NADP-dependent oxidoreductase domain-containing protein 1</fullName>
    </recommendedName>
</protein>
<dbReference type="Gene3D" id="3.40.50.720">
    <property type="entry name" value="NAD(P)-binding Rossmann-like Domain"/>
    <property type="match status" value="1"/>
</dbReference>
<keyword evidence="8" id="KW-1185">Reference proteome</keyword>
<dbReference type="eggNOG" id="KOG3124">
    <property type="taxonomic scope" value="Eukaryota"/>
</dbReference>
<evidence type="ECO:0000256" key="5">
    <source>
        <dbReference type="SAM" id="Phobius"/>
    </source>
</evidence>
<evidence type="ECO:0000256" key="4">
    <source>
        <dbReference type="ARBA" id="ARBA00072230"/>
    </source>
</evidence>
<keyword evidence="5" id="KW-0472">Membrane</keyword>
<accession>G1KTM6</accession>
<keyword evidence="2" id="KW-0560">Oxidoreductase</keyword>
<evidence type="ECO:0000256" key="2">
    <source>
        <dbReference type="ARBA" id="ARBA00023002"/>
    </source>
</evidence>
<dbReference type="Proteomes" id="UP000001646">
    <property type="component" value="Chromosome 1"/>
</dbReference>
<evidence type="ECO:0000259" key="6">
    <source>
        <dbReference type="Pfam" id="PF03807"/>
    </source>
</evidence>
<evidence type="ECO:0000256" key="3">
    <source>
        <dbReference type="ARBA" id="ARBA00054560"/>
    </source>
</evidence>
<feature type="transmembrane region" description="Helical" evidence="5">
    <location>
        <begin position="6"/>
        <end position="27"/>
    </location>
</feature>
<dbReference type="AlphaFoldDB" id="G1KTM6"/>
<gene>
    <name evidence="7" type="primary">NOXRED1</name>
</gene>
<dbReference type="GO" id="GO:0055129">
    <property type="term" value="P:L-proline biosynthetic process"/>
    <property type="evidence" value="ECO:0000318"/>
    <property type="project" value="GO_Central"/>
</dbReference>
<keyword evidence="5" id="KW-0812">Transmembrane</keyword>
<evidence type="ECO:0000313" key="8">
    <source>
        <dbReference type="Proteomes" id="UP000001646"/>
    </source>
</evidence>
<dbReference type="GeneTree" id="ENSGT00950000183044"/>
<dbReference type="Bgee" id="ENSACAG00000017211">
    <property type="expression patterns" value="Expressed in brain and 3 other cell types or tissues"/>
</dbReference>
<dbReference type="InterPro" id="IPR036291">
    <property type="entry name" value="NAD(P)-bd_dom_sf"/>
</dbReference>
<dbReference type="PANTHER" id="PTHR11645">
    <property type="entry name" value="PYRROLINE-5-CARBOXYLATE REDUCTASE"/>
    <property type="match status" value="1"/>
</dbReference>
<dbReference type="SUPFAM" id="SSF51735">
    <property type="entry name" value="NAD(P)-binding Rossmann-fold domains"/>
    <property type="match status" value="1"/>
</dbReference>
<keyword evidence="5" id="KW-1133">Transmembrane helix</keyword>